<dbReference type="AlphaFoldDB" id="A0A094ZKT2"/>
<protein>
    <recommendedName>
        <fullName evidence="2">PDZ domain-containing protein</fullName>
    </recommendedName>
</protein>
<dbReference type="InterPro" id="IPR036034">
    <property type="entry name" value="PDZ_sf"/>
</dbReference>
<evidence type="ECO:0000313" key="1">
    <source>
        <dbReference type="EMBL" id="KGB33534.1"/>
    </source>
</evidence>
<accession>A0A094ZKT2</accession>
<dbReference type="EMBL" id="KL250553">
    <property type="protein sequence ID" value="KGB33534.1"/>
    <property type="molecule type" value="Genomic_DNA"/>
</dbReference>
<gene>
    <name evidence="1" type="ORF">MS3_01714</name>
</gene>
<proteinExistence type="predicted"/>
<reference evidence="1" key="1">
    <citation type="journal article" date="2012" name="Nat. Genet.">
        <title>Whole-genome sequence of Schistosoma haematobium.</title>
        <authorList>
            <person name="Young N.D."/>
            <person name="Jex A.R."/>
            <person name="Li B."/>
            <person name="Liu S."/>
            <person name="Yang L."/>
            <person name="Xiong Z."/>
            <person name="Li Y."/>
            <person name="Cantacessi C."/>
            <person name="Hall R.S."/>
            <person name="Xu X."/>
            <person name="Chen F."/>
            <person name="Wu X."/>
            <person name="Zerlotini A."/>
            <person name="Oliveira G."/>
            <person name="Hofmann A."/>
            <person name="Zhang G."/>
            <person name="Fang X."/>
            <person name="Kang Y."/>
            <person name="Campbell B.E."/>
            <person name="Loukas A."/>
            <person name="Ranganathan S."/>
            <person name="Rollinson D."/>
            <person name="Rinaldi G."/>
            <person name="Brindley P.J."/>
            <person name="Yang H."/>
            <person name="Wang J."/>
            <person name="Wang J."/>
            <person name="Gasser R.B."/>
        </authorList>
    </citation>
    <scope>NUCLEOTIDE SEQUENCE [LARGE SCALE GENOMIC DNA]</scope>
</reference>
<sequence length="564" mass="64556">MMTQSQCEMTIEIHTVFTGTEKKTANCCVVPDSQKNCTDSANQPQIIRRYPLTPCMGLLHFKYRKVNDCNLSYENDSNIITDKIRPTSVDEAVVVNNYSGKELLKPYPVLPYERLLEKEKNKNQNAFKPKRQTLLNRMMPTMRQPIKAKHPLHNAKDNNICQFEEITEKKNQPIVIQNNSCHEETKIWNQTKNRLVGSRMTENIPVTFTEYQYSTCKRTKICTVPGMKRRFSIEDAALSRSNEQCLQCDKSLQTTVKRSCTDEFCKAQRTNYENRYIDQSSNAVKITTVRNCGIQSGDSLLITTSSTTSSSSASSSSVSSTKRQSLPLKCKRWIKVSSKSCSRRCSTGSMSSVQSPIEYLNIENDSVHRKYPISNTEVQQNPSIFRGIKKSAQQTISNICKAMKHSNPNISHTSNSSYHNVDHSDQPLIYKSNSLKRYTKPLLHSDSLPNTPSTTEYSCESNNILVDKSSEMIVSDDSCQYAITIRHVILSRREFDEPFGLFVIKSEQGYRITRLSERLKQYNQIHIGDEIVQINGTYCNQLDIYDIQELFRNNQSIILTFIDQ</sequence>
<name>A0A094ZKT2_SCHHA</name>
<evidence type="ECO:0008006" key="2">
    <source>
        <dbReference type="Google" id="ProtNLM"/>
    </source>
</evidence>
<organism evidence="1">
    <name type="scientific">Schistosoma haematobium</name>
    <name type="common">Blood fluke</name>
    <dbReference type="NCBI Taxonomy" id="6185"/>
    <lineage>
        <taxon>Eukaryota</taxon>
        <taxon>Metazoa</taxon>
        <taxon>Spiralia</taxon>
        <taxon>Lophotrochozoa</taxon>
        <taxon>Platyhelminthes</taxon>
        <taxon>Trematoda</taxon>
        <taxon>Digenea</taxon>
        <taxon>Strigeidida</taxon>
        <taxon>Schistosomatoidea</taxon>
        <taxon>Schistosomatidae</taxon>
        <taxon>Schistosoma</taxon>
    </lineage>
</organism>
<dbReference type="SUPFAM" id="SSF50156">
    <property type="entry name" value="PDZ domain-like"/>
    <property type="match status" value="1"/>
</dbReference>